<comment type="caution">
    <text evidence="2">The sequence shown here is derived from an EMBL/GenBank/DDBJ whole genome shotgun (WGS) entry which is preliminary data.</text>
</comment>
<dbReference type="Proteomes" id="UP000030428">
    <property type="component" value="Unassembled WGS sequence"/>
</dbReference>
<organism evidence="2 3">
    <name type="scientific">Candidatus Thiomargarita nelsonii</name>
    <dbReference type="NCBI Taxonomy" id="1003181"/>
    <lineage>
        <taxon>Bacteria</taxon>
        <taxon>Pseudomonadati</taxon>
        <taxon>Pseudomonadota</taxon>
        <taxon>Gammaproteobacteria</taxon>
        <taxon>Thiotrichales</taxon>
        <taxon>Thiotrichaceae</taxon>
        <taxon>Thiomargarita</taxon>
    </lineage>
</organism>
<reference evidence="2 3" key="1">
    <citation type="journal article" date="2016" name="Front. Microbiol.">
        <title>Single-Cell (Meta-)Genomics of a Dimorphic Candidatus Thiomargarita nelsonii Reveals Genomic Plasticity.</title>
        <authorList>
            <person name="Flood B.E."/>
            <person name="Fliss P."/>
            <person name="Jones D.S."/>
            <person name="Dick G.J."/>
            <person name="Jain S."/>
            <person name="Kaster A.K."/>
            <person name="Winkel M."/>
            <person name="Mussmann M."/>
            <person name="Bailey J."/>
        </authorList>
    </citation>
    <scope>NUCLEOTIDE SEQUENCE [LARGE SCALE GENOMIC DNA]</scope>
    <source>
        <strain evidence="2">Hydrate Ridge</strain>
    </source>
</reference>
<dbReference type="Pfam" id="PF05685">
    <property type="entry name" value="Uma2"/>
    <property type="match status" value="1"/>
</dbReference>
<dbReference type="AlphaFoldDB" id="A0A0A6P2M2"/>
<evidence type="ECO:0000313" key="2">
    <source>
        <dbReference type="EMBL" id="KHD04594.2"/>
    </source>
</evidence>
<name>A0A0A6P2M2_9GAMM</name>
<dbReference type="EMBL" id="JSZA02000022">
    <property type="protein sequence ID" value="KHD04594.2"/>
    <property type="molecule type" value="Genomic_DNA"/>
</dbReference>
<dbReference type="InterPro" id="IPR011335">
    <property type="entry name" value="Restrct_endonuc-II-like"/>
</dbReference>
<dbReference type="SUPFAM" id="SSF52980">
    <property type="entry name" value="Restriction endonuclease-like"/>
    <property type="match status" value="1"/>
</dbReference>
<gene>
    <name evidence="2" type="ORF">PN36_07620</name>
</gene>
<dbReference type="InterPro" id="IPR012296">
    <property type="entry name" value="Nuclease_put_TT1808"/>
</dbReference>
<protein>
    <recommendedName>
        <fullName evidence="1">Putative restriction endonuclease domain-containing protein</fullName>
    </recommendedName>
</protein>
<dbReference type="CDD" id="cd06260">
    <property type="entry name" value="DUF820-like"/>
    <property type="match status" value="1"/>
</dbReference>
<accession>A0A0A6P2M2</accession>
<feature type="domain" description="Putative restriction endonuclease" evidence="1">
    <location>
        <begin position="29"/>
        <end position="115"/>
    </location>
</feature>
<dbReference type="Gene3D" id="3.90.1570.10">
    <property type="entry name" value="tt1808, chain A"/>
    <property type="match status" value="1"/>
</dbReference>
<dbReference type="InterPro" id="IPR008538">
    <property type="entry name" value="Uma2"/>
</dbReference>
<proteinExistence type="predicted"/>
<evidence type="ECO:0000313" key="3">
    <source>
        <dbReference type="Proteomes" id="UP000030428"/>
    </source>
</evidence>
<evidence type="ECO:0000259" key="1">
    <source>
        <dbReference type="Pfam" id="PF05685"/>
    </source>
</evidence>
<keyword evidence="3" id="KW-1185">Reference proteome</keyword>
<sequence length="123" mass="13750">MGSLNHSLTAGRIAGLLFNDERFEVMPELSLDGSQIELIPNLAVYTDPPPQASPMDDVLMVSQMPDLIIEVLSPKQRISDIFVKFKAYFALGVKSCWLALPLIEVIDVYSQPDQHRTFDLNDS</sequence>